<reference evidence="1 2" key="1">
    <citation type="submission" date="2020-08" db="EMBL/GenBank/DDBJ databases">
        <title>Genomic Encyclopedia of Type Strains, Phase IV (KMG-IV): sequencing the most valuable type-strain genomes for metagenomic binning, comparative biology and taxonomic classification.</title>
        <authorList>
            <person name="Goeker M."/>
        </authorList>
    </citation>
    <scope>NUCLEOTIDE SEQUENCE [LARGE SCALE GENOMIC DNA]</scope>
    <source>
        <strain evidence="1 2">DSM 24625</strain>
    </source>
</reference>
<name>A0ABR6PBD6_9SPIR</name>
<dbReference type="Proteomes" id="UP000555838">
    <property type="component" value="Unassembled WGS sequence"/>
</dbReference>
<organism evidence="1 2">
    <name type="scientific">Borreliella yangtzensis</name>
    <dbReference type="NCBI Taxonomy" id="683292"/>
    <lineage>
        <taxon>Bacteria</taxon>
        <taxon>Pseudomonadati</taxon>
        <taxon>Spirochaetota</taxon>
        <taxon>Spirochaetia</taxon>
        <taxon>Spirochaetales</taxon>
        <taxon>Borreliaceae</taxon>
        <taxon>Borreliella</taxon>
    </lineage>
</organism>
<keyword evidence="2" id="KW-1185">Reference proteome</keyword>
<accession>A0ABR6PBD6</accession>
<proteinExistence type="predicted"/>
<comment type="caution">
    <text evidence="1">The sequence shown here is derived from an EMBL/GenBank/DDBJ whole genome shotgun (WGS) entry which is preliminary data.</text>
</comment>
<dbReference type="Pfam" id="PF04867">
    <property type="entry name" value="DUF643"/>
    <property type="match status" value="1"/>
</dbReference>
<dbReference type="EMBL" id="JACHFG010000020">
    <property type="protein sequence ID" value="MBB6043580.1"/>
    <property type="molecule type" value="Genomic_DNA"/>
</dbReference>
<evidence type="ECO:0000313" key="1">
    <source>
        <dbReference type="EMBL" id="MBB6043580.1"/>
    </source>
</evidence>
<protein>
    <submittedName>
        <fullName evidence="1">Uncharacterized protein</fullName>
    </submittedName>
</protein>
<dbReference type="RefSeq" id="WP_183221422.1">
    <property type="nucleotide sequence ID" value="NZ_CP179669.1"/>
</dbReference>
<sequence length="159" mass="19225">MMHANKVFDFYDNLDQEIKKELFKVYKTDQLTQEQKKQIYIIYEVMQDLETVKIFIKDILKDKYIIKKHKNHFKNRFNFSYKEGLLEDCLEKLGETKSYMFLGFVHDIICNIKQYPKREQPFTMNSFADILFLSIHGYDKGVYTSNKLVNKIKSVYKFI</sequence>
<dbReference type="InterPro" id="IPR006951">
    <property type="entry name" value="DUF643"/>
</dbReference>
<gene>
    <name evidence="1" type="ORF">HNP68_001202</name>
</gene>
<evidence type="ECO:0000313" key="2">
    <source>
        <dbReference type="Proteomes" id="UP000555838"/>
    </source>
</evidence>